<sequence length="471" mass="53980">MENPLSLLGSSTGNPVQDPTKDEIFDPKVHLNYVPPVKKFTMQDLALKQSATASPIAGTTPFPMLSPKGVRAYRKALFQQDFINKYASSPFPGTLVLRDTVKHSQFIRDFWTHSETMKIVSEACGVPLDVIMPTEIGHTNIQVEGTTISEMCSNLKVEPSVEKLDLTPEERTYDPLKDKSSIIPWHYDSYPYVCVLMLSETEGMVGGETYIRKGDGEAQKVISALPSWAYRSKLNCVQIEGPQIGHAVMLQGGEVEHLAARAKGVKERISTITSYRSNVPNVYDSSYLTNVRPYANLKSLYPEWTQYRLRKLRDEITQYLTKSENEPGLFQQEEVQDLIDQQVEYLQRTSRQMVSPQYQKQILEKYGTAAYYDVSRIWETVQCLTDFEKTASLVDRDRRWMPQSTYWVDLQKSIETIRMGKPLRSTFGTHLWTKTRKYYMGDELLRQGLNEIFLDWFGSSGLWDLYVRCSA</sequence>
<evidence type="ECO:0008006" key="4">
    <source>
        <dbReference type="Google" id="ProtNLM"/>
    </source>
</evidence>
<dbReference type="PANTHER" id="PTHR41677:SF1">
    <property type="entry name" value="FE2OG DIOXYGENASE DOMAIN-CONTAINING PROTEIN"/>
    <property type="match status" value="1"/>
</dbReference>
<protein>
    <recommendedName>
        <fullName evidence="4">Fe2OG dioxygenase domain-containing protein</fullName>
    </recommendedName>
</protein>
<dbReference type="OMA" id="WTHPETM"/>
<dbReference type="GeneID" id="4322618"/>
<accession>Q0CF55</accession>
<dbReference type="STRING" id="341663.Q0CF55"/>
<gene>
    <name evidence="2" type="ORF">ATEG_07679</name>
</gene>
<dbReference type="PANTHER" id="PTHR41677">
    <property type="entry name" value="YALI0B19030P"/>
    <property type="match status" value="1"/>
</dbReference>
<name>Q0CF55_ASPTN</name>
<dbReference type="eggNOG" id="ENOG502T73R">
    <property type="taxonomic scope" value="Eukaryota"/>
</dbReference>
<dbReference type="HOGENOM" id="CLU_045155_1_1_1"/>
<evidence type="ECO:0000256" key="1">
    <source>
        <dbReference type="SAM" id="MobiDB-lite"/>
    </source>
</evidence>
<dbReference type="RefSeq" id="XP_001216300.1">
    <property type="nucleotide sequence ID" value="XM_001216300.1"/>
</dbReference>
<evidence type="ECO:0000313" key="3">
    <source>
        <dbReference type="Proteomes" id="UP000007963"/>
    </source>
</evidence>
<organism evidence="2 3">
    <name type="scientific">Aspergillus terreus (strain NIH 2624 / FGSC A1156)</name>
    <dbReference type="NCBI Taxonomy" id="341663"/>
    <lineage>
        <taxon>Eukaryota</taxon>
        <taxon>Fungi</taxon>
        <taxon>Dikarya</taxon>
        <taxon>Ascomycota</taxon>
        <taxon>Pezizomycotina</taxon>
        <taxon>Eurotiomycetes</taxon>
        <taxon>Eurotiomycetidae</taxon>
        <taxon>Eurotiales</taxon>
        <taxon>Aspergillaceae</taxon>
        <taxon>Aspergillus</taxon>
        <taxon>Aspergillus subgen. Circumdati</taxon>
    </lineage>
</organism>
<evidence type="ECO:0000313" key="2">
    <source>
        <dbReference type="EMBL" id="EAU31941.1"/>
    </source>
</evidence>
<dbReference type="OrthoDB" id="10256055at2759"/>
<dbReference type="VEuPathDB" id="FungiDB:ATEG_07679"/>
<dbReference type="Proteomes" id="UP000007963">
    <property type="component" value="Unassembled WGS sequence"/>
</dbReference>
<dbReference type="EMBL" id="CH476604">
    <property type="protein sequence ID" value="EAU31941.1"/>
    <property type="molecule type" value="Genomic_DNA"/>
</dbReference>
<dbReference type="AlphaFoldDB" id="Q0CF55"/>
<feature type="region of interest" description="Disordered" evidence="1">
    <location>
        <begin position="1"/>
        <end position="23"/>
    </location>
</feature>
<proteinExistence type="predicted"/>
<feature type="compositionally biased region" description="Polar residues" evidence="1">
    <location>
        <begin position="8"/>
        <end position="17"/>
    </location>
</feature>
<reference evidence="3" key="1">
    <citation type="submission" date="2005-09" db="EMBL/GenBank/DDBJ databases">
        <title>Annotation of the Aspergillus terreus NIH2624 genome.</title>
        <authorList>
            <person name="Birren B.W."/>
            <person name="Lander E.S."/>
            <person name="Galagan J.E."/>
            <person name="Nusbaum C."/>
            <person name="Devon K."/>
            <person name="Henn M."/>
            <person name="Ma L.-J."/>
            <person name="Jaffe D.B."/>
            <person name="Butler J."/>
            <person name="Alvarez P."/>
            <person name="Gnerre S."/>
            <person name="Grabherr M."/>
            <person name="Kleber M."/>
            <person name="Mauceli E.W."/>
            <person name="Brockman W."/>
            <person name="Rounsley S."/>
            <person name="Young S.K."/>
            <person name="LaButti K."/>
            <person name="Pushparaj V."/>
            <person name="DeCaprio D."/>
            <person name="Crawford M."/>
            <person name="Koehrsen M."/>
            <person name="Engels R."/>
            <person name="Montgomery P."/>
            <person name="Pearson M."/>
            <person name="Howarth C."/>
            <person name="Larson L."/>
            <person name="Luoma S."/>
            <person name="White J."/>
            <person name="Alvarado L."/>
            <person name="Kodira C.D."/>
            <person name="Zeng Q."/>
            <person name="Oleary S."/>
            <person name="Yandava C."/>
            <person name="Denning D.W."/>
            <person name="Nierman W.C."/>
            <person name="Milne T."/>
            <person name="Madden K."/>
        </authorList>
    </citation>
    <scope>NUCLEOTIDE SEQUENCE [LARGE SCALE GENOMIC DNA]</scope>
    <source>
        <strain evidence="3">NIH 2624 / FGSC A1156</strain>
    </source>
</reference>